<dbReference type="AlphaFoldDB" id="A0A829MK62"/>
<proteinExistence type="predicted"/>
<dbReference type="EMBL" id="AYTF01000001">
    <property type="protein sequence ID" value="ESV64233.1"/>
    <property type="molecule type" value="Genomic_DNA"/>
</dbReference>
<evidence type="ECO:0000313" key="2">
    <source>
        <dbReference type="Proteomes" id="UP000018502"/>
    </source>
</evidence>
<protein>
    <submittedName>
        <fullName evidence="1">Uncharacterized protein</fullName>
    </submittedName>
</protein>
<dbReference type="Proteomes" id="UP000018502">
    <property type="component" value="Unassembled WGS sequence"/>
</dbReference>
<evidence type="ECO:0000313" key="1">
    <source>
        <dbReference type="EMBL" id="ESV64233.1"/>
    </source>
</evidence>
<sequence>MVRWRSVSEPVAGPLLGVSLMGPNLALPTAFIKHVFDVCRK</sequence>
<organism evidence="1 2">
    <name type="scientific">Mycobacteroides abscessus MAB_091912_2446</name>
    <dbReference type="NCBI Taxonomy" id="1335414"/>
    <lineage>
        <taxon>Bacteria</taxon>
        <taxon>Bacillati</taxon>
        <taxon>Actinomycetota</taxon>
        <taxon>Actinomycetes</taxon>
        <taxon>Mycobacteriales</taxon>
        <taxon>Mycobacteriaceae</taxon>
        <taxon>Mycobacteroides</taxon>
        <taxon>Mycobacteroides abscessus</taxon>
    </lineage>
</organism>
<reference evidence="1 2" key="1">
    <citation type="journal article" date="2014" name="Emerg. Infect. Dis.">
        <title>High-level Relatedness among Mycobacterium abscessus subsp. massiliense Strains from Widely Separated Outbreaks.</title>
        <authorList>
            <person name="Tettelin H."/>
            <person name="Davidson R.M."/>
            <person name="Agrawal S."/>
            <person name="Aitken M.L."/>
            <person name="Shallom S."/>
            <person name="Hasan N.A."/>
            <person name="Strong M."/>
            <person name="Nogueira de Moura V.C."/>
            <person name="De Groote M.A."/>
            <person name="Duarte R.S."/>
            <person name="Hine E."/>
            <person name="Parankush S."/>
            <person name="Su Q."/>
            <person name="Daugherty S.C."/>
            <person name="Fraser C.M."/>
            <person name="Brown-Elliott B.A."/>
            <person name="Wallace R.J.Jr."/>
            <person name="Holland S.M."/>
            <person name="Sampaio E.P."/>
            <person name="Olivier K.N."/>
            <person name="Jackson M."/>
            <person name="Zelazny A.M."/>
        </authorList>
    </citation>
    <scope>NUCLEOTIDE SEQUENCE [LARGE SCALE GENOMIC DNA]</scope>
    <source>
        <strain evidence="1 2">MAB_091912_2446</strain>
    </source>
</reference>
<name>A0A829MK62_9MYCO</name>
<gene>
    <name evidence="1" type="ORF">L833_1617</name>
</gene>
<accession>A0A829MK62</accession>
<comment type="caution">
    <text evidence="1">The sequence shown here is derived from an EMBL/GenBank/DDBJ whole genome shotgun (WGS) entry which is preliminary data.</text>
</comment>